<proteinExistence type="predicted"/>
<accession>A0A5C3PN15</accession>
<dbReference type="InterPro" id="IPR046341">
    <property type="entry name" value="SET_dom_sf"/>
</dbReference>
<dbReference type="PROSITE" id="PS50280">
    <property type="entry name" value="SET"/>
    <property type="match status" value="1"/>
</dbReference>
<evidence type="ECO:0000313" key="4">
    <source>
        <dbReference type="Proteomes" id="UP000308197"/>
    </source>
</evidence>
<gene>
    <name evidence="3" type="ORF">K466DRAFT_384603</name>
</gene>
<dbReference type="InParanoid" id="A0A5C3PN15"/>
<dbReference type="SUPFAM" id="SSF82199">
    <property type="entry name" value="SET domain"/>
    <property type="match status" value="1"/>
</dbReference>
<dbReference type="PANTHER" id="PTHR47332:SF4">
    <property type="entry name" value="SET DOMAIN-CONTAINING PROTEIN 5"/>
    <property type="match status" value="1"/>
</dbReference>
<name>A0A5C3PN15_9APHY</name>
<feature type="region of interest" description="Disordered" evidence="1">
    <location>
        <begin position="1"/>
        <end position="41"/>
    </location>
</feature>
<dbReference type="AlphaFoldDB" id="A0A5C3PN15"/>
<dbReference type="Gene3D" id="2.170.270.10">
    <property type="entry name" value="SET domain"/>
    <property type="match status" value="1"/>
</dbReference>
<dbReference type="SMART" id="SM00317">
    <property type="entry name" value="SET"/>
    <property type="match status" value="1"/>
</dbReference>
<keyword evidence="4" id="KW-1185">Reference proteome</keyword>
<evidence type="ECO:0000256" key="1">
    <source>
        <dbReference type="SAM" id="MobiDB-lite"/>
    </source>
</evidence>
<dbReference type="Proteomes" id="UP000308197">
    <property type="component" value="Unassembled WGS sequence"/>
</dbReference>
<evidence type="ECO:0000313" key="3">
    <source>
        <dbReference type="EMBL" id="TFK90467.1"/>
    </source>
</evidence>
<evidence type="ECO:0000259" key="2">
    <source>
        <dbReference type="PROSITE" id="PS50280"/>
    </source>
</evidence>
<reference evidence="3 4" key="1">
    <citation type="journal article" date="2019" name="Nat. Ecol. Evol.">
        <title>Megaphylogeny resolves global patterns of mushroom evolution.</title>
        <authorList>
            <person name="Varga T."/>
            <person name="Krizsan K."/>
            <person name="Foldi C."/>
            <person name="Dima B."/>
            <person name="Sanchez-Garcia M."/>
            <person name="Sanchez-Ramirez S."/>
            <person name="Szollosi G.J."/>
            <person name="Szarkandi J.G."/>
            <person name="Papp V."/>
            <person name="Albert L."/>
            <person name="Andreopoulos W."/>
            <person name="Angelini C."/>
            <person name="Antonin V."/>
            <person name="Barry K.W."/>
            <person name="Bougher N.L."/>
            <person name="Buchanan P."/>
            <person name="Buyck B."/>
            <person name="Bense V."/>
            <person name="Catcheside P."/>
            <person name="Chovatia M."/>
            <person name="Cooper J."/>
            <person name="Damon W."/>
            <person name="Desjardin D."/>
            <person name="Finy P."/>
            <person name="Geml J."/>
            <person name="Haridas S."/>
            <person name="Hughes K."/>
            <person name="Justo A."/>
            <person name="Karasinski D."/>
            <person name="Kautmanova I."/>
            <person name="Kiss B."/>
            <person name="Kocsube S."/>
            <person name="Kotiranta H."/>
            <person name="LaButti K.M."/>
            <person name="Lechner B.E."/>
            <person name="Liimatainen K."/>
            <person name="Lipzen A."/>
            <person name="Lukacs Z."/>
            <person name="Mihaltcheva S."/>
            <person name="Morgado L.N."/>
            <person name="Niskanen T."/>
            <person name="Noordeloos M.E."/>
            <person name="Ohm R.A."/>
            <person name="Ortiz-Santana B."/>
            <person name="Ovrebo C."/>
            <person name="Racz N."/>
            <person name="Riley R."/>
            <person name="Savchenko A."/>
            <person name="Shiryaev A."/>
            <person name="Soop K."/>
            <person name="Spirin V."/>
            <person name="Szebenyi C."/>
            <person name="Tomsovsky M."/>
            <person name="Tulloss R.E."/>
            <person name="Uehling J."/>
            <person name="Grigoriev I.V."/>
            <person name="Vagvolgyi C."/>
            <person name="Papp T."/>
            <person name="Martin F.M."/>
            <person name="Miettinen O."/>
            <person name="Hibbett D.S."/>
            <person name="Nagy L.G."/>
        </authorList>
    </citation>
    <scope>NUCLEOTIDE SEQUENCE [LARGE SCALE GENOMIC DNA]</scope>
    <source>
        <strain evidence="3 4">HHB13444</strain>
    </source>
</reference>
<protein>
    <recommendedName>
        <fullName evidence="2">SET domain-containing protein</fullName>
    </recommendedName>
</protein>
<feature type="compositionally biased region" description="Polar residues" evidence="1">
    <location>
        <begin position="17"/>
        <end position="31"/>
    </location>
</feature>
<dbReference type="EMBL" id="ML211045">
    <property type="protein sequence ID" value="TFK90467.1"/>
    <property type="molecule type" value="Genomic_DNA"/>
</dbReference>
<dbReference type="Pfam" id="PF00856">
    <property type="entry name" value="SET"/>
    <property type="match status" value="1"/>
</dbReference>
<feature type="domain" description="SET" evidence="2">
    <location>
        <begin position="103"/>
        <end position="266"/>
    </location>
</feature>
<dbReference type="PANTHER" id="PTHR47332">
    <property type="entry name" value="SET DOMAIN-CONTAINING PROTEIN 5"/>
    <property type="match status" value="1"/>
</dbReference>
<dbReference type="CDD" id="cd20071">
    <property type="entry name" value="SET_SMYD"/>
    <property type="match status" value="1"/>
</dbReference>
<dbReference type="STRING" id="1314778.A0A5C3PN15"/>
<dbReference type="InterPro" id="IPR001214">
    <property type="entry name" value="SET_dom"/>
</dbReference>
<sequence>MPPKTPASLKPHKSQVGVASSVQARHSTVSTSRDEGPGERQGQVIKVPAGTYRCPSTELPKRSGDAGRTLMVVTFPPRSGPPHLSTSVLLYEGMGEQLYERYPGFPLPFTSPSPAPYKIVDVGATDAGMIALHTITPGDTIARERPLLLMPHVINANPSDVEHILDDVVDSMYVENQNFIRTLKDWRNTDKATFRAQGVFGTNMFQVTDLPGHDDCGYAGLARDISRVNHSCSPNAHVAFDLETMTFILRAILPIMKGDEVTYCYLGSGFPGAAARQEELERRYGFVCRCTACKLTGTARENSDYFRRMLAERTLGYRRDDLLFAQWLMDGAPVRPPKIDANGQEDMDGLRLAQVTWDLCLRERYIDENLWEQVLARLVKGYSVLKDEEKVQFYAGVAGQLSKAYTGTDRGWDAVSRNPRRTDWWAKLDKKGR</sequence>
<dbReference type="InterPro" id="IPR053185">
    <property type="entry name" value="SET_domain_protein"/>
</dbReference>
<organism evidence="3 4">
    <name type="scientific">Polyporus arcularius HHB13444</name>
    <dbReference type="NCBI Taxonomy" id="1314778"/>
    <lineage>
        <taxon>Eukaryota</taxon>
        <taxon>Fungi</taxon>
        <taxon>Dikarya</taxon>
        <taxon>Basidiomycota</taxon>
        <taxon>Agaricomycotina</taxon>
        <taxon>Agaricomycetes</taxon>
        <taxon>Polyporales</taxon>
        <taxon>Polyporaceae</taxon>
        <taxon>Polyporus</taxon>
    </lineage>
</organism>